<dbReference type="Pfam" id="PF00534">
    <property type="entry name" value="Glycos_transf_1"/>
    <property type="match status" value="1"/>
</dbReference>
<dbReference type="PANTHER" id="PTHR12526">
    <property type="entry name" value="GLYCOSYLTRANSFERASE"/>
    <property type="match status" value="1"/>
</dbReference>
<protein>
    <submittedName>
        <fullName evidence="3">Glycosyltransferase family 1 protein</fullName>
    </submittedName>
</protein>
<dbReference type="Gene3D" id="3.40.50.2000">
    <property type="entry name" value="Glycogen Phosphorylase B"/>
    <property type="match status" value="2"/>
</dbReference>
<dbReference type="GO" id="GO:0016757">
    <property type="term" value="F:glycosyltransferase activity"/>
    <property type="evidence" value="ECO:0007669"/>
    <property type="project" value="InterPro"/>
</dbReference>
<evidence type="ECO:0000313" key="3">
    <source>
        <dbReference type="EMBL" id="RQH00249.1"/>
    </source>
</evidence>
<feature type="region of interest" description="Disordered" evidence="1">
    <location>
        <begin position="1"/>
        <end position="33"/>
    </location>
</feature>
<dbReference type="OrthoDB" id="131038at2157"/>
<proteinExistence type="predicted"/>
<dbReference type="InterPro" id="IPR001296">
    <property type="entry name" value="Glyco_trans_1"/>
</dbReference>
<comment type="caution">
    <text evidence="3">The sequence shown here is derived from an EMBL/GenBank/DDBJ whole genome shotgun (WGS) entry which is preliminary data.</text>
</comment>
<organism evidence="3 4">
    <name type="scientific">Natrarchaeobius chitinivorans</name>
    <dbReference type="NCBI Taxonomy" id="1679083"/>
    <lineage>
        <taxon>Archaea</taxon>
        <taxon>Methanobacteriati</taxon>
        <taxon>Methanobacteriota</taxon>
        <taxon>Stenosarchaea group</taxon>
        <taxon>Halobacteria</taxon>
        <taxon>Halobacteriales</taxon>
        <taxon>Natrialbaceae</taxon>
        <taxon>Natrarchaeobius</taxon>
    </lineage>
</organism>
<keyword evidence="4" id="KW-1185">Reference proteome</keyword>
<dbReference type="CDD" id="cd03801">
    <property type="entry name" value="GT4_PimA-like"/>
    <property type="match status" value="1"/>
</dbReference>
<evidence type="ECO:0000313" key="4">
    <source>
        <dbReference type="Proteomes" id="UP000281431"/>
    </source>
</evidence>
<feature type="compositionally biased region" description="Basic and acidic residues" evidence="1">
    <location>
        <begin position="382"/>
        <end position="398"/>
    </location>
</feature>
<reference evidence="3 4" key="1">
    <citation type="submission" date="2018-10" db="EMBL/GenBank/DDBJ databases">
        <title>Natrarchaeobius chitinivorans gen. nov., sp. nov., and Natrarchaeobius haloalkaliphilus sp. nov., alkaliphilic, chitin-utilizing haloarchaea from hypersaline alkaline lakes.</title>
        <authorList>
            <person name="Sorokin D.Y."/>
            <person name="Elcheninov A.G."/>
            <person name="Kostrikina N.A."/>
            <person name="Bale N.J."/>
            <person name="Sinninghe Damste J.S."/>
            <person name="Khijniak T.V."/>
            <person name="Kublanov I.V."/>
            <person name="Toshchakov S.V."/>
        </authorList>
    </citation>
    <scope>NUCLEOTIDE SEQUENCE [LARGE SCALE GENOMIC DNA]</scope>
    <source>
        <strain evidence="3 4">AArcht7</strain>
    </source>
</reference>
<sequence length="410" mass="44687">MNAGTKGATAHRAQPTSTVSSSDERPEATEPESVLIVADHPNPSKIERHYGPLADVASETTMVCLTPNESVDSIAYRTVPTLGWRPLGILLLFVAALVEGVRNEYDAIVSISLIPYGCYALLLRPFVGARAHLGIIGADLDVHAVAWYGPLVRVAFRRFDSLSVPGTVHRRQLREMGVDGDRIGILSNAIDTERYAPPERSVESRYDFLWIGRFSEEKDPLLFVAALAVLADRGLEFRAAMLGSGDERDAVERALASSGLADCVDLPGWVDDPREYYYESDAFVLTSSRDALPLTLLEAMATGSACVVSRVGSVPDVARHRETALVVEGRTPAAFADALEELVTDDRLRERLAGNATAVGDEYSYAAARDDWRRMLETLRGGADSHRNDTGRRQRDVETASSDGRANRGD</sequence>
<keyword evidence="3" id="KW-0808">Transferase</keyword>
<evidence type="ECO:0000259" key="2">
    <source>
        <dbReference type="Pfam" id="PF00534"/>
    </source>
</evidence>
<evidence type="ECO:0000256" key="1">
    <source>
        <dbReference type="SAM" id="MobiDB-lite"/>
    </source>
</evidence>
<feature type="domain" description="Glycosyl transferase family 1" evidence="2">
    <location>
        <begin position="195"/>
        <end position="357"/>
    </location>
</feature>
<gene>
    <name evidence="3" type="ORF">EA472_10280</name>
</gene>
<dbReference type="EMBL" id="REFZ01000006">
    <property type="protein sequence ID" value="RQH00249.1"/>
    <property type="molecule type" value="Genomic_DNA"/>
</dbReference>
<dbReference type="SUPFAM" id="SSF53756">
    <property type="entry name" value="UDP-Glycosyltransferase/glycogen phosphorylase"/>
    <property type="match status" value="1"/>
</dbReference>
<dbReference type="Proteomes" id="UP000281431">
    <property type="component" value="Unassembled WGS sequence"/>
</dbReference>
<accession>A0A3N6M981</accession>
<name>A0A3N6M981_NATCH</name>
<dbReference type="AlphaFoldDB" id="A0A3N6M981"/>
<feature type="region of interest" description="Disordered" evidence="1">
    <location>
        <begin position="382"/>
        <end position="410"/>
    </location>
</feature>